<dbReference type="InterPro" id="IPR050168">
    <property type="entry name" value="AAA_ATPase_domain"/>
</dbReference>
<dbReference type="FunFam" id="3.40.50.300:FF:000600">
    <property type="entry name" value="Nuclear valosin-containing protein-like"/>
    <property type="match status" value="1"/>
</dbReference>
<evidence type="ECO:0000259" key="5">
    <source>
        <dbReference type="SMART" id="SM00382"/>
    </source>
</evidence>
<gene>
    <name evidence="6" type="ORF">R5R35_000241</name>
</gene>
<dbReference type="GO" id="GO:0003723">
    <property type="term" value="F:RNA binding"/>
    <property type="evidence" value="ECO:0007669"/>
    <property type="project" value="TreeGrafter"/>
</dbReference>
<dbReference type="AlphaFoldDB" id="A0AAN9Z8Z9"/>
<dbReference type="Proteomes" id="UP001378592">
    <property type="component" value="Unassembled WGS sequence"/>
</dbReference>
<dbReference type="Gene3D" id="1.10.8.60">
    <property type="match status" value="2"/>
</dbReference>
<feature type="region of interest" description="Disordered" evidence="4">
    <location>
        <begin position="847"/>
        <end position="902"/>
    </location>
</feature>
<reference evidence="6 7" key="1">
    <citation type="submission" date="2024-03" db="EMBL/GenBank/DDBJ databases">
        <title>The genome assembly and annotation of the cricket Gryllus longicercus Weissman &amp; Gray.</title>
        <authorList>
            <person name="Szrajer S."/>
            <person name="Gray D."/>
            <person name="Ylla G."/>
        </authorList>
    </citation>
    <scope>NUCLEOTIDE SEQUENCE [LARGE SCALE GENOMIC DNA]</scope>
    <source>
        <strain evidence="6">DAG 2021-001</strain>
        <tissue evidence="6">Whole body minus gut</tissue>
    </source>
</reference>
<dbReference type="Pfam" id="PF17862">
    <property type="entry name" value="AAA_lid_3"/>
    <property type="match status" value="2"/>
</dbReference>
<dbReference type="InterPro" id="IPR027417">
    <property type="entry name" value="P-loop_NTPase"/>
</dbReference>
<dbReference type="PANTHER" id="PTHR23077:SF171">
    <property type="entry name" value="NUCLEAR VALOSIN-CONTAINING PROTEIN-LIKE"/>
    <property type="match status" value="1"/>
</dbReference>
<evidence type="ECO:0000256" key="3">
    <source>
        <dbReference type="ARBA" id="ARBA00022840"/>
    </source>
</evidence>
<dbReference type="InterPro" id="IPR041569">
    <property type="entry name" value="AAA_lid_3"/>
</dbReference>
<dbReference type="GO" id="GO:0005634">
    <property type="term" value="C:nucleus"/>
    <property type="evidence" value="ECO:0007669"/>
    <property type="project" value="TreeGrafter"/>
</dbReference>
<protein>
    <recommendedName>
        <fullName evidence="5">AAA+ ATPase domain-containing protein</fullName>
    </recommendedName>
</protein>
<dbReference type="GO" id="GO:1990275">
    <property type="term" value="F:preribosome binding"/>
    <property type="evidence" value="ECO:0007669"/>
    <property type="project" value="TreeGrafter"/>
</dbReference>
<dbReference type="GO" id="GO:0042254">
    <property type="term" value="P:ribosome biogenesis"/>
    <property type="evidence" value="ECO:0007669"/>
    <property type="project" value="TreeGrafter"/>
</dbReference>
<dbReference type="PROSITE" id="PS00674">
    <property type="entry name" value="AAA"/>
    <property type="match status" value="2"/>
</dbReference>
<dbReference type="Pfam" id="PF00004">
    <property type="entry name" value="AAA"/>
    <property type="match status" value="2"/>
</dbReference>
<feature type="compositionally biased region" description="Basic and acidic residues" evidence="4">
    <location>
        <begin position="331"/>
        <end position="414"/>
    </location>
</feature>
<dbReference type="GO" id="GO:0016887">
    <property type="term" value="F:ATP hydrolysis activity"/>
    <property type="evidence" value="ECO:0007669"/>
    <property type="project" value="InterPro"/>
</dbReference>
<feature type="compositionally biased region" description="Low complexity" evidence="4">
    <location>
        <begin position="69"/>
        <end position="79"/>
    </location>
</feature>
<dbReference type="InterPro" id="IPR003959">
    <property type="entry name" value="ATPase_AAA_core"/>
</dbReference>
<evidence type="ECO:0000313" key="6">
    <source>
        <dbReference type="EMBL" id="KAK7867252.1"/>
    </source>
</evidence>
<evidence type="ECO:0000256" key="1">
    <source>
        <dbReference type="ARBA" id="ARBA00006914"/>
    </source>
</evidence>
<feature type="region of interest" description="Disordered" evidence="4">
    <location>
        <begin position="331"/>
        <end position="441"/>
    </location>
</feature>
<accession>A0AAN9Z8Z9</accession>
<keyword evidence="2" id="KW-0547">Nucleotide-binding</keyword>
<dbReference type="EMBL" id="JAZDUA010000124">
    <property type="protein sequence ID" value="KAK7867252.1"/>
    <property type="molecule type" value="Genomic_DNA"/>
</dbReference>
<dbReference type="PANTHER" id="PTHR23077">
    <property type="entry name" value="AAA-FAMILY ATPASE"/>
    <property type="match status" value="1"/>
</dbReference>
<name>A0AAN9Z8Z9_9ORTH</name>
<dbReference type="SUPFAM" id="SSF52540">
    <property type="entry name" value="P-loop containing nucleoside triphosphate hydrolases"/>
    <property type="match status" value="2"/>
</dbReference>
<dbReference type="InterPro" id="IPR003593">
    <property type="entry name" value="AAA+_ATPase"/>
</dbReference>
<feature type="domain" description="AAA+ ATPase" evidence="5">
    <location>
        <begin position="595"/>
        <end position="735"/>
    </location>
</feature>
<dbReference type="FunFam" id="3.40.50.300:FF:000149">
    <property type="entry name" value="Nuclear valosin-containing protein-like"/>
    <property type="match status" value="1"/>
</dbReference>
<evidence type="ECO:0000256" key="2">
    <source>
        <dbReference type="ARBA" id="ARBA00022741"/>
    </source>
</evidence>
<feature type="region of interest" description="Disordered" evidence="4">
    <location>
        <begin position="1"/>
        <end position="91"/>
    </location>
</feature>
<feature type="domain" description="AAA+ ATPase" evidence="5">
    <location>
        <begin position="128"/>
        <end position="274"/>
    </location>
</feature>
<evidence type="ECO:0000256" key="4">
    <source>
        <dbReference type="SAM" id="MobiDB-lite"/>
    </source>
</evidence>
<feature type="compositionally biased region" description="Low complexity" evidence="4">
    <location>
        <begin position="857"/>
        <end position="868"/>
    </location>
</feature>
<comment type="caution">
    <text evidence="6">The sequence shown here is derived from an EMBL/GenBank/DDBJ whole genome shotgun (WGS) entry which is preliminary data.</text>
</comment>
<keyword evidence="3" id="KW-0067">ATP-binding</keyword>
<dbReference type="GO" id="GO:0005524">
    <property type="term" value="F:ATP binding"/>
    <property type="evidence" value="ECO:0007669"/>
    <property type="project" value="UniProtKB-KW"/>
</dbReference>
<evidence type="ECO:0000313" key="7">
    <source>
        <dbReference type="Proteomes" id="UP001378592"/>
    </source>
</evidence>
<proteinExistence type="inferred from homology"/>
<feature type="compositionally biased region" description="Low complexity" evidence="4">
    <location>
        <begin position="25"/>
        <end position="47"/>
    </location>
</feature>
<dbReference type="InterPro" id="IPR003960">
    <property type="entry name" value="ATPase_AAA_CS"/>
</dbReference>
<keyword evidence="7" id="KW-1185">Reference proteome</keyword>
<comment type="similarity">
    <text evidence="1">Belongs to the AAA ATPase family.</text>
</comment>
<feature type="compositionally biased region" description="Polar residues" evidence="4">
    <location>
        <begin position="847"/>
        <end position="856"/>
    </location>
</feature>
<organism evidence="6 7">
    <name type="scientific">Gryllus longicercus</name>
    <dbReference type="NCBI Taxonomy" id="2509291"/>
    <lineage>
        <taxon>Eukaryota</taxon>
        <taxon>Metazoa</taxon>
        <taxon>Ecdysozoa</taxon>
        <taxon>Arthropoda</taxon>
        <taxon>Hexapoda</taxon>
        <taxon>Insecta</taxon>
        <taxon>Pterygota</taxon>
        <taxon>Neoptera</taxon>
        <taxon>Polyneoptera</taxon>
        <taxon>Orthoptera</taxon>
        <taxon>Ensifera</taxon>
        <taxon>Gryllidea</taxon>
        <taxon>Grylloidea</taxon>
        <taxon>Gryllidae</taxon>
        <taxon>Gryllinae</taxon>
        <taxon>Gryllus</taxon>
    </lineage>
</organism>
<dbReference type="SMART" id="SM00382">
    <property type="entry name" value="AAA"/>
    <property type="match status" value="2"/>
</dbReference>
<sequence length="902" mass="95356">MRPWPPAPPAASSTPRQAKRPRPSGPSSAASSTTTTTTTSALAASAGPGAGAGPGARDGPAVKRRRDAASASASAASAAHGPPLAVEPQEPGVSFADVGGVDDLLEEVGRLLAHLRRPEIFRTLGVPPPRGVLLHGPPGCGKSLLARAVAGELRLPLLRVAGPELVAGVSGESEARVRDLFEQAARSAPCVLFLDEVDALAPPRAGAQREMERRIVAQLLSCLDELGRSGPDSTVPLGAGEVLVLGATSRPEALDPALRRAGRFDREIRLGIPDARAREAILGILCRSMRLAPDVDLHALAKCTPGFVGADLQALTREAALAAVSRVLDDTQRGGAEATKDNEKTAAAEERNDESEAKIKDETKASTSEEKEVSKEEKEETKMDVDKEADQEAKKDPETEKEAKKEVTENKTNETMEVIDISDRDTPNESGSSKTPAAKADSSVTKLVGIDEDEVCIEAEVTSSDAAAKDKTTKGSSTPDADDDMEVLEDELDEEVVPVPASEILHTKSLAANVWNTHFPALTDNQLENMFITQKDFEVALKHVQPSAKREGFATVPDISWDDVGALRDVREELQMAILAPVRHPDAFEALGLTAPAGLLLCGPPGCGKTLIAKAIANEADINFISVKGPELLNMYVGESEKAVRQCFLRARNSAPCVIFFDELDALCPRRTGGPSGEGSSATQRVVNQLLTEMDGVEGRRGVFLLAASNRPDILDPAVLRPGRLDRIVFVGLPGPDARAEILRALTKNGTRPRLAADVDLQTLGESADLEGCSGADLASLIREAATLALREHLVSVPSQPSSNSPRPPLAVAREHLAQAVRRLRPSVSPQERIRYEKLRIQFSSSNPIQVQSNKESPASPSSSSASSQTAVGGAGTNANEMQTEPPKDLAPSTPADPSVSA</sequence>
<dbReference type="Gene3D" id="3.40.50.300">
    <property type="entry name" value="P-loop containing nucleotide triphosphate hydrolases"/>
    <property type="match status" value="2"/>
</dbReference>